<evidence type="ECO:0000256" key="7">
    <source>
        <dbReference type="ARBA" id="ARBA00022842"/>
    </source>
</evidence>
<dbReference type="InterPro" id="IPR001645">
    <property type="entry name" value="Folylpolyglutamate_synth"/>
</dbReference>
<dbReference type="RefSeq" id="WP_091008271.1">
    <property type="nucleotide sequence ID" value="NZ_FOGP01000002.1"/>
</dbReference>
<accession>A0A1H9NXD5</accession>
<dbReference type="SUPFAM" id="SSF53244">
    <property type="entry name" value="MurD-like peptide ligases, peptide-binding domain"/>
    <property type="match status" value="1"/>
</dbReference>
<dbReference type="AlphaFoldDB" id="A0A1H9NXD5"/>
<feature type="domain" description="Mur ligase C-terminal" evidence="10">
    <location>
        <begin position="339"/>
        <end position="446"/>
    </location>
</feature>
<evidence type="ECO:0000313" key="13">
    <source>
        <dbReference type="Proteomes" id="UP000199128"/>
    </source>
</evidence>
<comment type="similarity">
    <text evidence="1">Belongs to the folylpolyglutamate synthase family.</text>
</comment>
<proteinExistence type="inferred from homology"/>
<evidence type="ECO:0000256" key="3">
    <source>
        <dbReference type="ARBA" id="ARBA00022598"/>
    </source>
</evidence>
<evidence type="ECO:0000256" key="1">
    <source>
        <dbReference type="ARBA" id="ARBA00008276"/>
    </source>
</evidence>
<dbReference type="Pfam" id="PF02875">
    <property type="entry name" value="Mur_ligase_C"/>
    <property type="match status" value="1"/>
</dbReference>
<feature type="domain" description="Mur ligase central" evidence="11">
    <location>
        <begin position="54"/>
        <end position="207"/>
    </location>
</feature>
<dbReference type="InterPro" id="IPR036565">
    <property type="entry name" value="Mur-like_cat_sf"/>
</dbReference>
<dbReference type="PANTHER" id="PTHR11136:SF0">
    <property type="entry name" value="DIHYDROFOLATE SYNTHETASE-RELATED"/>
    <property type="match status" value="1"/>
</dbReference>
<name>A0A1H9NXD5_9ACTN</name>
<keyword evidence="3" id="KW-0436">Ligase</keyword>
<dbReference type="NCBIfam" id="TIGR01499">
    <property type="entry name" value="folC"/>
    <property type="match status" value="1"/>
</dbReference>
<dbReference type="InterPro" id="IPR004101">
    <property type="entry name" value="Mur_ligase_C"/>
</dbReference>
<evidence type="ECO:0000259" key="10">
    <source>
        <dbReference type="Pfam" id="PF02875"/>
    </source>
</evidence>
<dbReference type="EMBL" id="FOGP01000002">
    <property type="protein sequence ID" value="SER40457.1"/>
    <property type="molecule type" value="Genomic_DNA"/>
</dbReference>
<comment type="catalytic activity">
    <reaction evidence="9">
        <text>(6S)-5,6,7,8-tetrahydrofolyl-(gamma-L-Glu)(n) + L-glutamate + ATP = (6S)-5,6,7,8-tetrahydrofolyl-(gamma-L-Glu)(n+1) + ADP + phosphate + H(+)</text>
        <dbReference type="Rhea" id="RHEA:10580"/>
        <dbReference type="Rhea" id="RHEA-COMP:14738"/>
        <dbReference type="Rhea" id="RHEA-COMP:14740"/>
        <dbReference type="ChEBI" id="CHEBI:15378"/>
        <dbReference type="ChEBI" id="CHEBI:29985"/>
        <dbReference type="ChEBI" id="CHEBI:30616"/>
        <dbReference type="ChEBI" id="CHEBI:43474"/>
        <dbReference type="ChEBI" id="CHEBI:141005"/>
        <dbReference type="ChEBI" id="CHEBI:456216"/>
        <dbReference type="EC" id="6.3.2.17"/>
    </reaction>
</comment>
<dbReference type="Gene3D" id="3.40.1190.10">
    <property type="entry name" value="Mur-like, catalytic domain"/>
    <property type="match status" value="1"/>
</dbReference>
<keyword evidence="5" id="KW-0547">Nucleotide-binding</keyword>
<keyword evidence="7" id="KW-0460">Magnesium</keyword>
<keyword evidence="6" id="KW-0067">ATP-binding</keyword>
<evidence type="ECO:0000256" key="2">
    <source>
        <dbReference type="ARBA" id="ARBA00013025"/>
    </source>
</evidence>
<evidence type="ECO:0000256" key="8">
    <source>
        <dbReference type="ARBA" id="ARBA00030592"/>
    </source>
</evidence>
<dbReference type="GO" id="GO:0008841">
    <property type="term" value="F:dihydrofolate synthase activity"/>
    <property type="evidence" value="ECO:0007669"/>
    <property type="project" value="TreeGrafter"/>
</dbReference>
<protein>
    <recommendedName>
        <fullName evidence="2">tetrahydrofolate synthase</fullName>
        <ecNumber evidence="2">6.3.2.17</ecNumber>
    </recommendedName>
    <alternativeName>
        <fullName evidence="8">Tetrahydrofolylpolyglutamate synthase</fullName>
    </alternativeName>
</protein>
<evidence type="ECO:0000256" key="9">
    <source>
        <dbReference type="ARBA" id="ARBA00047493"/>
    </source>
</evidence>
<organism evidence="12 13">
    <name type="scientific">Parafannyhessea umbonata</name>
    <dbReference type="NCBI Taxonomy" id="604330"/>
    <lineage>
        <taxon>Bacteria</taxon>
        <taxon>Bacillati</taxon>
        <taxon>Actinomycetota</taxon>
        <taxon>Coriobacteriia</taxon>
        <taxon>Coriobacteriales</taxon>
        <taxon>Atopobiaceae</taxon>
        <taxon>Parafannyhessea</taxon>
    </lineage>
</organism>
<dbReference type="GO" id="GO:0005524">
    <property type="term" value="F:ATP binding"/>
    <property type="evidence" value="ECO:0007669"/>
    <property type="project" value="UniProtKB-KW"/>
</dbReference>
<dbReference type="InterPro" id="IPR013221">
    <property type="entry name" value="Mur_ligase_cen"/>
</dbReference>
<dbReference type="InterPro" id="IPR036615">
    <property type="entry name" value="Mur_ligase_C_dom_sf"/>
</dbReference>
<dbReference type="PANTHER" id="PTHR11136">
    <property type="entry name" value="FOLYLPOLYGLUTAMATE SYNTHASE-RELATED"/>
    <property type="match status" value="1"/>
</dbReference>
<dbReference type="Gene3D" id="3.90.190.20">
    <property type="entry name" value="Mur ligase, C-terminal domain"/>
    <property type="match status" value="1"/>
</dbReference>
<dbReference type="Pfam" id="PF08245">
    <property type="entry name" value="Mur_ligase_M"/>
    <property type="match status" value="1"/>
</dbReference>
<reference evidence="13" key="1">
    <citation type="submission" date="2016-10" db="EMBL/GenBank/DDBJ databases">
        <authorList>
            <person name="Varghese N."/>
            <person name="Submissions S."/>
        </authorList>
    </citation>
    <scope>NUCLEOTIDE SEQUENCE [LARGE SCALE GENOMIC DNA]</scope>
    <source>
        <strain evidence="13">KHGC19</strain>
    </source>
</reference>
<keyword evidence="4" id="KW-0479">Metal-binding</keyword>
<evidence type="ECO:0000256" key="5">
    <source>
        <dbReference type="ARBA" id="ARBA00022741"/>
    </source>
</evidence>
<gene>
    <name evidence="12" type="ORF">SAMN05216446_0650</name>
</gene>
<dbReference type="GO" id="GO:0004326">
    <property type="term" value="F:tetrahydrofolylpolyglutamate synthase activity"/>
    <property type="evidence" value="ECO:0007669"/>
    <property type="project" value="UniProtKB-EC"/>
</dbReference>
<evidence type="ECO:0000256" key="6">
    <source>
        <dbReference type="ARBA" id="ARBA00022840"/>
    </source>
</evidence>
<evidence type="ECO:0000313" key="12">
    <source>
        <dbReference type="EMBL" id="SER40457.1"/>
    </source>
</evidence>
<sequence length="473" mass="50595">MYQVPFDVEPLTFEESLDVLHSALRFGIQPMLESVEDMLTACGDPDLCFKCIQISGTNGKTSTARYTAAILAGEGLKVALYTSPELVSYNERMEICGAPIARDAFAHSIAVAREAGRRVNESREAQGLRPYDITEFDTLTVAAMVAFAEAQVDVAVLECGMGGRWDATSAAKSICSVAVTGVGLDHTRILGDTLEAIAGEKAAIIKHGRTCVLGVGTATPASVEDVFLDRCRDVGVTPVLLRPDRPFDAAGELNSGELAFHGDLPRAGYRISRFPGRIGGSLVVDIKTPLAEYDGVSALKPSYQAANVSCAIVLSEQFLGRHLDADALFDSVVTCPTPGRFDVVRPEPVGLIDACHNPQSVATFVSAVRGVEPDVRKRPVLLLAVLADKDVRGICRILAPEFPRFVVTKTQSPRALDESGLARILREEGGEVEATYPSVEEALTALSDRPFVACGSITTAGEVSKILRGSDRW</sequence>
<dbReference type="GO" id="GO:0005737">
    <property type="term" value="C:cytoplasm"/>
    <property type="evidence" value="ECO:0007669"/>
    <property type="project" value="TreeGrafter"/>
</dbReference>
<dbReference type="SUPFAM" id="SSF53623">
    <property type="entry name" value="MurD-like peptide ligases, catalytic domain"/>
    <property type="match status" value="1"/>
</dbReference>
<evidence type="ECO:0000256" key="4">
    <source>
        <dbReference type="ARBA" id="ARBA00022723"/>
    </source>
</evidence>
<dbReference type="EC" id="6.3.2.17" evidence="2"/>
<dbReference type="GO" id="GO:0046872">
    <property type="term" value="F:metal ion binding"/>
    <property type="evidence" value="ECO:0007669"/>
    <property type="project" value="UniProtKB-KW"/>
</dbReference>
<dbReference type="Proteomes" id="UP000199128">
    <property type="component" value="Unassembled WGS sequence"/>
</dbReference>
<evidence type="ECO:0000259" key="11">
    <source>
        <dbReference type="Pfam" id="PF08245"/>
    </source>
</evidence>